<evidence type="ECO:0000313" key="1">
    <source>
        <dbReference type="EMBL" id="KAL3524733.1"/>
    </source>
</evidence>
<comment type="caution">
    <text evidence="1">The sequence shown here is derived from an EMBL/GenBank/DDBJ whole genome shotgun (WGS) entry which is preliminary data.</text>
</comment>
<sequence length="148" mass="15927">MRSCITPRFPATAHGTATSAPQITTAALLTSRFAVAQNLSTAIQGVVAATAYMRAAAPCSAVEIFSTLVKMACLPFSATLFVAKDEDVAHLRNTTAVQDNFHSGHFRNYRKLGSGVRFQGSVVTPQHFSVYYHSQCKSSSYLLPPLVT</sequence>
<keyword evidence="2" id="KW-1185">Reference proteome</keyword>
<reference evidence="1 2" key="1">
    <citation type="submission" date="2024-11" db="EMBL/GenBank/DDBJ databases">
        <title>A near-complete genome assembly of Cinchona calisaya.</title>
        <authorList>
            <person name="Lian D.C."/>
            <person name="Zhao X.W."/>
            <person name="Wei L."/>
        </authorList>
    </citation>
    <scope>NUCLEOTIDE SEQUENCE [LARGE SCALE GENOMIC DNA]</scope>
    <source>
        <tissue evidence="1">Nenye</tissue>
    </source>
</reference>
<proteinExistence type="predicted"/>
<organism evidence="1 2">
    <name type="scientific">Cinchona calisaya</name>
    <dbReference type="NCBI Taxonomy" id="153742"/>
    <lineage>
        <taxon>Eukaryota</taxon>
        <taxon>Viridiplantae</taxon>
        <taxon>Streptophyta</taxon>
        <taxon>Embryophyta</taxon>
        <taxon>Tracheophyta</taxon>
        <taxon>Spermatophyta</taxon>
        <taxon>Magnoliopsida</taxon>
        <taxon>eudicotyledons</taxon>
        <taxon>Gunneridae</taxon>
        <taxon>Pentapetalae</taxon>
        <taxon>asterids</taxon>
        <taxon>lamiids</taxon>
        <taxon>Gentianales</taxon>
        <taxon>Rubiaceae</taxon>
        <taxon>Cinchonoideae</taxon>
        <taxon>Cinchoneae</taxon>
        <taxon>Cinchona</taxon>
    </lineage>
</organism>
<evidence type="ECO:0000313" key="2">
    <source>
        <dbReference type="Proteomes" id="UP001630127"/>
    </source>
</evidence>
<accession>A0ABD3A4U1</accession>
<dbReference type="AlphaFoldDB" id="A0ABD3A4U1"/>
<protein>
    <submittedName>
        <fullName evidence="1">Uncharacterized protein</fullName>
    </submittedName>
</protein>
<dbReference type="Proteomes" id="UP001630127">
    <property type="component" value="Unassembled WGS sequence"/>
</dbReference>
<gene>
    <name evidence="1" type="ORF">ACH5RR_013105</name>
</gene>
<dbReference type="EMBL" id="JBJUIK010000006">
    <property type="protein sequence ID" value="KAL3524733.1"/>
    <property type="molecule type" value="Genomic_DNA"/>
</dbReference>
<name>A0ABD3A4U1_9GENT</name>